<dbReference type="GO" id="GO:0005634">
    <property type="term" value="C:nucleus"/>
    <property type="evidence" value="ECO:0007669"/>
    <property type="project" value="Ensembl"/>
</dbReference>
<keyword evidence="1 3" id="KW-0430">Lectin</keyword>
<keyword evidence="2" id="KW-0677">Repeat</keyword>
<evidence type="ECO:0000256" key="2">
    <source>
        <dbReference type="ARBA" id="ARBA00022737"/>
    </source>
</evidence>
<accession>A0A8C0IJL7</accession>
<reference evidence="6" key="1">
    <citation type="submission" date="2025-08" db="UniProtKB">
        <authorList>
            <consortium name="Ensembl"/>
        </authorList>
    </citation>
    <scope>IDENTIFICATION</scope>
</reference>
<dbReference type="Pfam" id="PF00337">
    <property type="entry name" value="Gal-bind_lectin"/>
    <property type="match status" value="2"/>
</dbReference>
<dbReference type="PROSITE" id="PS51304">
    <property type="entry name" value="GALECTIN"/>
    <property type="match status" value="2"/>
</dbReference>
<feature type="compositionally biased region" description="Polar residues" evidence="4">
    <location>
        <begin position="1"/>
        <end position="16"/>
    </location>
</feature>
<dbReference type="SUPFAM" id="SSF49899">
    <property type="entry name" value="Concanavalin A-like lectins/glucanases"/>
    <property type="match status" value="2"/>
</dbReference>
<evidence type="ECO:0000259" key="5">
    <source>
        <dbReference type="PROSITE" id="PS51304"/>
    </source>
</evidence>
<proteinExistence type="predicted"/>
<keyword evidence="7" id="KW-1185">Reference proteome</keyword>
<evidence type="ECO:0000256" key="3">
    <source>
        <dbReference type="RuleBase" id="RU102079"/>
    </source>
</evidence>
<dbReference type="PANTHER" id="PTHR11346">
    <property type="entry name" value="GALECTIN"/>
    <property type="match status" value="1"/>
</dbReference>
<evidence type="ECO:0000256" key="1">
    <source>
        <dbReference type="ARBA" id="ARBA00022734"/>
    </source>
</evidence>
<dbReference type="GO" id="GO:0097193">
    <property type="term" value="P:intrinsic apoptotic signaling pathway"/>
    <property type="evidence" value="ECO:0007669"/>
    <property type="project" value="Ensembl"/>
</dbReference>
<dbReference type="SMART" id="SM00908">
    <property type="entry name" value="Gal-bind_lectin"/>
    <property type="match status" value="2"/>
</dbReference>
<dbReference type="Proteomes" id="UP000694404">
    <property type="component" value="Unplaced"/>
</dbReference>
<dbReference type="FunFam" id="2.60.120.200:FF:000124">
    <property type="entry name" value="Galectin-4"/>
    <property type="match status" value="1"/>
</dbReference>
<dbReference type="CDD" id="cd00070">
    <property type="entry name" value="GLECT"/>
    <property type="match status" value="1"/>
</dbReference>
<dbReference type="Gene3D" id="2.60.120.200">
    <property type="match status" value="2"/>
</dbReference>
<evidence type="ECO:0000313" key="7">
    <source>
        <dbReference type="Proteomes" id="UP000694404"/>
    </source>
</evidence>
<dbReference type="GO" id="GO:0030395">
    <property type="term" value="F:lactose binding"/>
    <property type="evidence" value="ECO:0007669"/>
    <property type="project" value="Ensembl"/>
</dbReference>
<feature type="domain" description="Galectin" evidence="5">
    <location>
        <begin position="229"/>
        <end position="355"/>
    </location>
</feature>
<sequence>MEPRSPGSQPQLSTDESLPSPPSNSLDPILLPELERDPKSPVLPDRAARLSHFQHQYGSLSSTPCPFQVLPYITTIFGGLTHGKMVLVQGVVLAEAERFQVDFQCGCSLMPRPDIAVHFNPRFRSRPHVICNTLQNGRWLEETKFPHLPLKRGEAFQLLFLFGQDEVQVSVNGQHFLQYRSRLPLARVDTVGVFGDITVKSLAFLRSNVIPSVGLIVAPGPFLPQAVPYCHPLPHGLASRGTITVRGLVCPLNLPCRFSLSLREDPSHVPLRLSTCFRTRALTWSSFPDEALSHAEKVAACFPFHPQRFFELLLVCEEGSFKLALNGIPLGQHSNSALCIHAPRLMSISEVLHCG</sequence>
<dbReference type="InterPro" id="IPR013320">
    <property type="entry name" value="ConA-like_dom_sf"/>
</dbReference>
<dbReference type="InterPro" id="IPR044156">
    <property type="entry name" value="Galectin-like"/>
</dbReference>
<feature type="region of interest" description="Disordered" evidence="4">
    <location>
        <begin position="1"/>
        <end position="41"/>
    </location>
</feature>
<dbReference type="SMART" id="SM00276">
    <property type="entry name" value="GLECT"/>
    <property type="match status" value="2"/>
</dbReference>
<dbReference type="GeneTree" id="ENSGT00940000161499"/>
<gene>
    <name evidence="6" type="primary">LGALS12</name>
</gene>
<dbReference type="PANTHER" id="PTHR11346:SF111">
    <property type="entry name" value="GALECTIN-12"/>
    <property type="match status" value="1"/>
</dbReference>
<dbReference type="GO" id="GO:0005739">
    <property type="term" value="C:mitochondrion"/>
    <property type="evidence" value="ECO:0007669"/>
    <property type="project" value="Ensembl"/>
</dbReference>
<feature type="domain" description="Galectin" evidence="5">
    <location>
        <begin position="72"/>
        <end position="205"/>
    </location>
</feature>
<dbReference type="AlphaFoldDB" id="A0A8C0IJL7"/>
<dbReference type="Ensembl" id="ENSCABT00000001082.1">
    <property type="protein sequence ID" value="ENSCABP00000001001.1"/>
    <property type="gene ID" value="ENSCABG00000000816.1"/>
</dbReference>
<evidence type="ECO:0000256" key="4">
    <source>
        <dbReference type="SAM" id="MobiDB-lite"/>
    </source>
</evidence>
<name>A0A8C0IJL7_CHEAB</name>
<protein>
    <recommendedName>
        <fullName evidence="3">Galectin</fullName>
    </recommendedName>
</protein>
<dbReference type="InterPro" id="IPR001079">
    <property type="entry name" value="Galectin_CRD"/>
</dbReference>
<feature type="compositionally biased region" description="Low complexity" evidence="4">
    <location>
        <begin position="23"/>
        <end position="32"/>
    </location>
</feature>
<evidence type="ECO:0000313" key="6">
    <source>
        <dbReference type="Ensembl" id="ENSCABP00000001001.1"/>
    </source>
</evidence>
<organism evidence="6 7">
    <name type="scientific">Chelonoidis abingdonii</name>
    <name type="common">Abingdon island giant tortoise</name>
    <name type="synonym">Testudo abingdonii</name>
    <dbReference type="NCBI Taxonomy" id="106734"/>
    <lineage>
        <taxon>Eukaryota</taxon>
        <taxon>Metazoa</taxon>
        <taxon>Chordata</taxon>
        <taxon>Craniata</taxon>
        <taxon>Vertebrata</taxon>
        <taxon>Euteleostomi</taxon>
        <taxon>Archelosauria</taxon>
        <taxon>Testudinata</taxon>
        <taxon>Testudines</taxon>
        <taxon>Cryptodira</taxon>
        <taxon>Durocryptodira</taxon>
        <taxon>Testudinoidea</taxon>
        <taxon>Testudinidae</taxon>
        <taxon>Chelonoidis</taxon>
    </lineage>
</organism>
<reference evidence="6" key="2">
    <citation type="submission" date="2025-09" db="UniProtKB">
        <authorList>
            <consortium name="Ensembl"/>
        </authorList>
    </citation>
    <scope>IDENTIFICATION</scope>
</reference>